<accession>A0A0E4HAJ8</accession>
<dbReference type="KEGG" id="pri:PRIO_3482"/>
<protein>
    <submittedName>
        <fullName evidence="1">Uncharacterized protein</fullName>
    </submittedName>
</protein>
<reference evidence="2" key="1">
    <citation type="submission" date="2015-03" db="EMBL/GenBank/DDBJ databases">
        <authorList>
            <person name="Wibberg D."/>
        </authorList>
    </citation>
    <scope>NUCLEOTIDE SEQUENCE [LARGE SCALE GENOMIC DNA]</scope>
</reference>
<dbReference type="Proteomes" id="UP000033163">
    <property type="component" value="Chromosome I"/>
</dbReference>
<dbReference type="HOGENOM" id="CLU_3374969_0_0_9"/>
<organism evidence="1 2">
    <name type="scientific">Paenibacillus riograndensis SBR5</name>
    <dbReference type="NCBI Taxonomy" id="1073571"/>
    <lineage>
        <taxon>Bacteria</taxon>
        <taxon>Bacillati</taxon>
        <taxon>Bacillota</taxon>
        <taxon>Bacilli</taxon>
        <taxon>Bacillales</taxon>
        <taxon>Paenibacillaceae</taxon>
        <taxon>Paenibacillus</taxon>
        <taxon>Paenibacillus sonchi group</taxon>
    </lineage>
</organism>
<proteinExistence type="predicted"/>
<evidence type="ECO:0000313" key="1">
    <source>
        <dbReference type="EMBL" id="CQR55885.1"/>
    </source>
</evidence>
<dbReference type="EMBL" id="LN831776">
    <property type="protein sequence ID" value="CQR55885.1"/>
    <property type="molecule type" value="Genomic_DNA"/>
</dbReference>
<sequence>MNIRKINADGIGIAYVTSNEKLITDVQSAIESVL</sequence>
<name>A0A0E4HAJ8_9BACL</name>
<gene>
    <name evidence="1" type="ORF">PRIO_3482</name>
</gene>
<dbReference type="AlphaFoldDB" id="A0A0E4HAJ8"/>
<evidence type="ECO:0000313" key="2">
    <source>
        <dbReference type="Proteomes" id="UP000033163"/>
    </source>
</evidence>
<dbReference type="PATRIC" id="fig|1073571.4.peg.3720"/>